<accession>A0ABP6LQG5</accession>
<evidence type="ECO:0000256" key="6">
    <source>
        <dbReference type="ARBA" id="ARBA00022989"/>
    </source>
</evidence>
<keyword evidence="7 8" id="KW-0472">Membrane</keyword>
<feature type="transmembrane region" description="Helical" evidence="8">
    <location>
        <begin position="269"/>
        <end position="294"/>
    </location>
</feature>
<feature type="transmembrane region" description="Helical" evidence="8">
    <location>
        <begin position="47"/>
        <end position="72"/>
    </location>
</feature>
<evidence type="ECO:0000256" key="8">
    <source>
        <dbReference type="RuleBase" id="RU363032"/>
    </source>
</evidence>
<dbReference type="Gene3D" id="1.10.3720.10">
    <property type="entry name" value="MetI-like"/>
    <property type="match status" value="2"/>
</dbReference>
<dbReference type="EMBL" id="BAAAVT010000002">
    <property type="protein sequence ID" value="GAA3053725.1"/>
    <property type="molecule type" value="Genomic_DNA"/>
</dbReference>
<feature type="transmembrane region" description="Helical" evidence="8">
    <location>
        <begin position="383"/>
        <end position="404"/>
    </location>
</feature>
<dbReference type="SUPFAM" id="SSF161098">
    <property type="entry name" value="MetI-like"/>
    <property type="match status" value="2"/>
</dbReference>
<dbReference type="InterPro" id="IPR035906">
    <property type="entry name" value="MetI-like_sf"/>
</dbReference>
<feature type="transmembrane region" description="Helical" evidence="8">
    <location>
        <begin position="356"/>
        <end position="377"/>
    </location>
</feature>
<evidence type="ECO:0000256" key="7">
    <source>
        <dbReference type="ARBA" id="ARBA00023136"/>
    </source>
</evidence>
<dbReference type="PANTHER" id="PTHR43357">
    <property type="entry name" value="INNER MEMBRANE ABC TRANSPORTER PERMEASE PROTEIN YDCV"/>
    <property type="match status" value="1"/>
</dbReference>
<keyword evidence="6 8" id="KW-1133">Transmembrane helix</keyword>
<evidence type="ECO:0000256" key="5">
    <source>
        <dbReference type="ARBA" id="ARBA00022692"/>
    </source>
</evidence>
<reference evidence="11" key="1">
    <citation type="journal article" date="2019" name="Int. J. Syst. Evol. Microbiol.">
        <title>The Global Catalogue of Microorganisms (GCM) 10K type strain sequencing project: providing services to taxonomists for standard genome sequencing and annotation.</title>
        <authorList>
            <consortium name="The Broad Institute Genomics Platform"/>
            <consortium name="The Broad Institute Genome Sequencing Center for Infectious Disease"/>
            <person name="Wu L."/>
            <person name="Ma J."/>
        </authorList>
    </citation>
    <scope>NUCLEOTIDE SEQUENCE [LARGE SCALE GENOMIC DNA]</scope>
    <source>
        <strain evidence="11">JCM 14309</strain>
    </source>
</reference>
<keyword evidence="3" id="KW-1003">Cell membrane</keyword>
<dbReference type="PANTHER" id="PTHR43357:SF3">
    <property type="entry name" value="FE(3+)-TRANSPORT SYSTEM PERMEASE PROTEIN FBPB 2"/>
    <property type="match status" value="1"/>
</dbReference>
<feature type="domain" description="ABC transmembrane type-1" evidence="9">
    <location>
        <begin position="48"/>
        <end position="238"/>
    </location>
</feature>
<gene>
    <name evidence="10" type="ORF">GCM10010529_04700</name>
</gene>
<organism evidence="10 11">
    <name type="scientific">Nesterenkonia aethiopica</name>
    <dbReference type="NCBI Taxonomy" id="269144"/>
    <lineage>
        <taxon>Bacteria</taxon>
        <taxon>Bacillati</taxon>
        <taxon>Actinomycetota</taxon>
        <taxon>Actinomycetes</taxon>
        <taxon>Micrococcales</taxon>
        <taxon>Micrococcaceae</taxon>
        <taxon>Nesterenkonia</taxon>
    </lineage>
</organism>
<evidence type="ECO:0000256" key="1">
    <source>
        <dbReference type="ARBA" id="ARBA00004429"/>
    </source>
</evidence>
<evidence type="ECO:0000256" key="2">
    <source>
        <dbReference type="ARBA" id="ARBA00022448"/>
    </source>
</evidence>
<comment type="subcellular location">
    <subcellularLocation>
        <location evidence="1">Cell inner membrane</location>
        <topology evidence="1">Multi-pass membrane protein</topology>
    </subcellularLocation>
    <subcellularLocation>
        <location evidence="8">Cell membrane</location>
        <topology evidence="8">Multi-pass membrane protein</topology>
    </subcellularLocation>
</comment>
<feature type="transmembrane region" description="Helical" evidence="8">
    <location>
        <begin position="118"/>
        <end position="145"/>
    </location>
</feature>
<evidence type="ECO:0000256" key="3">
    <source>
        <dbReference type="ARBA" id="ARBA00022475"/>
    </source>
</evidence>
<sequence length="509" mass="52923">MPWWLRAAALIGTAVALLPLVYLVVRVAQYPLGDFADAVLSPRSARLAVTSLALTGLVTLLCVALGVGLAALVTRTRIPGRVALGVAAALPLAVPSYVAAFGWQSMNALLSPGTTFEGFAAAVVVITSVTYPYVYLPAVAALVAVDPAQEEAARALGRGPLSTFFTVTVRQAAPAITAGGLLCAVYVIADFGAVSILRVDTFTRAIFTSFSMGFDRLGGIALSSVLLLLTLCVLTVEGRLRRTGTRYASLSGSGGGRLLLLDLGRWRGAAVMLGWAPIVVALGVPLSALGIWSVQGVSRPGSLAEVMGALGNSLWAAGLAAAATTLIAVPLGLWLARRPSVLARGLERAAYLAHSLPGVVIGLSVVMLGITVLPALYQTMWLLTLAYCALMLPLSLGPVLSAALSAPPELEEAARALGRSPVQAYLRVTLPLMLPGIVSGALLVLLTVIKELPATLMLRPTGFDTLATRLWTYTGNESYAAAAPFAALLVLVAAVPAWMMISRLLKEVR</sequence>
<keyword evidence="11" id="KW-1185">Reference proteome</keyword>
<keyword evidence="2 8" id="KW-0813">Transport</keyword>
<dbReference type="RefSeq" id="WP_344683095.1">
    <property type="nucleotide sequence ID" value="NZ_BAAAVT010000002.1"/>
</dbReference>
<comment type="caution">
    <text evidence="10">The sequence shown here is derived from an EMBL/GenBank/DDBJ whole genome shotgun (WGS) entry which is preliminary data.</text>
</comment>
<feature type="transmembrane region" description="Helical" evidence="8">
    <location>
        <begin position="314"/>
        <end position="336"/>
    </location>
</feature>
<evidence type="ECO:0000256" key="4">
    <source>
        <dbReference type="ARBA" id="ARBA00022519"/>
    </source>
</evidence>
<evidence type="ECO:0000259" key="9">
    <source>
        <dbReference type="PROSITE" id="PS50928"/>
    </source>
</evidence>
<dbReference type="InterPro" id="IPR000515">
    <property type="entry name" value="MetI-like"/>
</dbReference>
<comment type="similarity">
    <text evidence="8">Belongs to the binding-protein-dependent transport system permease family.</text>
</comment>
<evidence type="ECO:0000313" key="10">
    <source>
        <dbReference type="EMBL" id="GAA3053725.1"/>
    </source>
</evidence>
<feature type="transmembrane region" description="Helical" evidence="8">
    <location>
        <begin position="479"/>
        <end position="501"/>
    </location>
</feature>
<name>A0ABP6LQG5_9MICC</name>
<keyword evidence="4" id="KW-0997">Cell inner membrane</keyword>
<dbReference type="Pfam" id="PF00528">
    <property type="entry name" value="BPD_transp_1"/>
    <property type="match status" value="2"/>
</dbReference>
<feature type="transmembrane region" description="Helical" evidence="8">
    <location>
        <begin position="84"/>
        <end position="106"/>
    </location>
</feature>
<dbReference type="PROSITE" id="PS50928">
    <property type="entry name" value="ABC_TM1"/>
    <property type="match status" value="2"/>
</dbReference>
<protein>
    <submittedName>
        <fullName evidence="10">Iron ABC transporter permease</fullName>
    </submittedName>
</protein>
<evidence type="ECO:0000313" key="11">
    <source>
        <dbReference type="Proteomes" id="UP001500236"/>
    </source>
</evidence>
<proteinExistence type="inferred from homology"/>
<feature type="transmembrane region" description="Helical" evidence="8">
    <location>
        <begin position="175"/>
        <end position="197"/>
    </location>
</feature>
<feature type="domain" description="ABC transmembrane type-1" evidence="9">
    <location>
        <begin position="310"/>
        <end position="500"/>
    </location>
</feature>
<feature type="transmembrane region" description="Helical" evidence="8">
    <location>
        <begin position="425"/>
        <end position="449"/>
    </location>
</feature>
<feature type="transmembrane region" description="Helical" evidence="8">
    <location>
        <begin position="217"/>
        <end position="236"/>
    </location>
</feature>
<dbReference type="CDD" id="cd06261">
    <property type="entry name" value="TM_PBP2"/>
    <property type="match status" value="2"/>
</dbReference>
<dbReference type="Proteomes" id="UP001500236">
    <property type="component" value="Unassembled WGS sequence"/>
</dbReference>
<keyword evidence="5 8" id="KW-0812">Transmembrane</keyword>